<accession>A0A399SFW0</accession>
<comment type="caution">
    <text evidence="1">The sequence shown here is derived from an EMBL/GenBank/DDBJ whole genome shotgun (WGS) entry which is preliminary data.</text>
</comment>
<proteinExistence type="predicted"/>
<dbReference type="EMBL" id="QWGE01000001">
    <property type="protein sequence ID" value="RIJ42480.1"/>
    <property type="molecule type" value="Genomic_DNA"/>
</dbReference>
<dbReference type="Proteomes" id="UP000266005">
    <property type="component" value="Unassembled WGS sequence"/>
</dbReference>
<evidence type="ECO:0000313" key="1">
    <source>
        <dbReference type="EMBL" id="RIJ42480.1"/>
    </source>
</evidence>
<protein>
    <submittedName>
        <fullName evidence="1">Uncharacterized protein</fullName>
    </submittedName>
</protein>
<name>A0A399SFW0_9BACT</name>
<sequence>MYNTVVLNMNLLIFTNMKTILFSLLFILLFSCSNKSSESIEISIDDTSEIVLKNDLPNLLAHIEQNSHEEYLIAISKTKDEIANLWTANPEKISVTGFVKLSGLDEKITGYTQRNNIVEKINYIPEPIIGSFKKEAKCYLPDKGSKVKRSLTLAFEESETAMRILIEEKL</sequence>
<dbReference type="AlphaFoldDB" id="A0A399SFW0"/>
<keyword evidence="2" id="KW-1185">Reference proteome</keyword>
<reference evidence="2" key="1">
    <citation type="submission" date="2018-08" db="EMBL/GenBank/DDBJ databases">
        <title>Mucilaginibacter sp. MYSH2.</title>
        <authorList>
            <person name="Seo T."/>
        </authorList>
    </citation>
    <scope>NUCLEOTIDE SEQUENCE [LARGE SCALE GENOMIC DNA]</scope>
    <source>
        <strain evidence="2">KIRAN</strain>
    </source>
</reference>
<evidence type="ECO:0000313" key="2">
    <source>
        <dbReference type="Proteomes" id="UP000266005"/>
    </source>
</evidence>
<gene>
    <name evidence="1" type="ORF">D1627_01010</name>
</gene>
<organism evidence="1 2">
    <name type="scientific">Pontibacter oryzae</name>
    <dbReference type="NCBI Taxonomy" id="2304593"/>
    <lineage>
        <taxon>Bacteria</taxon>
        <taxon>Pseudomonadati</taxon>
        <taxon>Bacteroidota</taxon>
        <taxon>Cytophagia</taxon>
        <taxon>Cytophagales</taxon>
        <taxon>Hymenobacteraceae</taxon>
        <taxon>Pontibacter</taxon>
    </lineage>
</organism>